<feature type="compositionally biased region" description="Polar residues" evidence="1">
    <location>
        <begin position="271"/>
        <end position="288"/>
    </location>
</feature>
<evidence type="ECO:0000256" key="1">
    <source>
        <dbReference type="SAM" id="MobiDB-lite"/>
    </source>
</evidence>
<dbReference type="PANTHER" id="PTHR34786:SF1">
    <property type="entry name" value="OS09G0504900 PROTEIN"/>
    <property type="match status" value="1"/>
</dbReference>
<feature type="non-terminal residue" evidence="3">
    <location>
        <position position="1"/>
    </location>
</feature>
<organism evidence="3">
    <name type="scientific">Brassica oleracea</name>
    <name type="common">Wild cabbage</name>
    <dbReference type="NCBI Taxonomy" id="3712"/>
    <lineage>
        <taxon>Eukaryota</taxon>
        <taxon>Viridiplantae</taxon>
        <taxon>Streptophyta</taxon>
        <taxon>Embryophyta</taxon>
        <taxon>Tracheophyta</taxon>
        <taxon>Spermatophyta</taxon>
        <taxon>Magnoliopsida</taxon>
        <taxon>eudicotyledons</taxon>
        <taxon>Gunneridae</taxon>
        <taxon>Pentapetalae</taxon>
        <taxon>rosids</taxon>
        <taxon>malvids</taxon>
        <taxon>Brassicales</taxon>
        <taxon>Brassicaceae</taxon>
        <taxon>Brassiceae</taxon>
        <taxon>Brassica</taxon>
    </lineage>
</organism>
<keyword evidence="2" id="KW-0472">Membrane</keyword>
<reference evidence="3" key="1">
    <citation type="submission" date="2018-11" db="EMBL/GenBank/DDBJ databases">
        <authorList>
            <consortium name="Genoscope - CEA"/>
            <person name="William W."/>
        </authorList>
    </citation>
    <scope>NUCLEOTIDE SEQUENCE</scope>
</reference>
<feature type="transmembrane region" description="Helical" evidence="2">
    <location>
        <begin position="129"/>
        <end position="147"/>
    </location>
</feature>
<keyword evidence="2" id="KW-0812">Transmembrane</keyword>
<protein>
    <recommendedName>
        <fullName evidence="4">Nucleolus and neural progenitor protein-like N-terminal domain-containing protein</fullName>
    </recommendedName>
</protein>
<evidence type="ECO:0000313" key="3">
    <source>
        <dbReference type="EMBL" id="VDD44499.1"/>
    </source>
</evidence>
<proteinExistence type="predicted"/>
<evidence type="ECO:0008006" key="4">
    <source>
        <dbReference type="Google" id="ProtNLM"/>
    </source>
</evidence>
<sequence>SKDIEEKLKSELRQLEVEHAVFERMVYKNKNQHRRCSYFHYLLKVRRDLRLLRTANMEEILRPCFHVILISGKGTKQKLHVLESLKLNKSDSGKPNIFDLLRGALHLLSQVLLWIFLCCSGRDKLGISILLACSFFIGSSVTFLALLSRLRVLIQQILLDAVSVFNLVTSTSLEKQSVNIAHDGVEVFREFYPEDEECTTTFLDCVWKTDKYVLLETFANICFSSRRVLKWSKVIELMFYCLIKLFNCRRYISPSPLLVGDENAGVTASESSTPLAEIASSKTNNGSSQREDSEKPYMMNLQIL</sequence>
<gene>
    <name evidence="3" type="ORF">BOLC5T32046H</name>
</gene>
<dbReference type="PANTHER" id="PTHR34786">
    <property type="entry name" value="OS09G0504900 PROTEIN"/>
    <property type="match status" value="1"/>
</dbReference>
<dbReference type="EMBL" id="LR031877">
    <property type="protein sequence ID" value="VDD44499.1"/>
    <property type="molecule type" value="Genomic_DNA"/>
</dbReference>
<dbReference type="AlphaFoldDB" id="A0A3P6FPQ4"/>
<feature type="region of interest" description="Disordered" evidence="1">
    <location>
        <begin position="271"/>
        <end position="295"/>
    </location>
</feature>
<name>A0A3P6FPQ4_BRAOL</name>
<accession>A0A3P6FPQ4</accession>
<evidence type="ECO:0000256" key="2">
    <source>
        <dbReference type="SAM" id="Phobius"/>
    </source>
</evidence>
<keyword evidence="2" id="KW-1133">Transmembrane helix</keyword>